<dbReference type="OrthoDB" id="421964at2759"/>
<feature type="domain" description="Asparagine synthetase" evidence="2">
    <location>
        <begin position="184"/>
        <end position="237"/>
    </location>
</feature>
<reference evidence="4 5" key="2">
    <citation type="submission" date="2024-05" db="EMBL/GenBank/DDBJ databases">
        <authorList>
            <person name="Chen Y."/>
            <person name="Shah S."/>
            <person name="Dougan E. K."/>
            <person name="Thang M."/>
            <person name="Chan C."/>
        </authorList>
    </citation>
    <scope>NUCLEOTIDE SEQUENCE [LARGE SCALE GENOMIC DNA]</scope>
</reference>
<dbReference type="Proteomes" id="UP001152797">
    <property type="component" value="Unassembled WGS sequence"/>
</dbReference>
<feature type="non-terminal residue" evidence="3">
    <location>
        <position position="245"/>
    </location>
</feature>
<feature type="non-terminal residue" evidence="3">
    <location>
        <position position="1"/>
    </location>
</feature>
<protein>
    <recommendedName>
        <fullName evidence="2">Asparagine synthetase domain-containing protein</fullName>
    </recommendedName>
</protein>
<dbReference type="EMBL" id="CAMXCT030000964">
    <property type="protein sequence ID" value="CAL4772482.1"/>
    <property type="molecule type" value="Genomic_DNA"/>
</dbReference>
<reference evidence="3" key="1">
    <citation type="submission" date="2022-10" db="EMBL/GenBank/DDBJ databases">
        <authorList>
            <person name="Chen Y."/>
            <person name="Dougan E. K."/>
            <person name="Chan C."/>
            <person name="Rhodes N."/>
            <person name="Thang M."/>
        </authorList>
    </citation>
    <scope>NUCLEOTIDE SEQUENCE</scope>
</reference>
<dbReference type="EMBL" id="CAMXCT010000964">
    <property type="protein sequence ID" value="CAI3985170.1"/>
    <property type="molecule type" value="Genomic_DNA"/>
</dbReference>
<dbReference type="Pfam" id="PF00733">
    <property type="entry name" value="Asn_synthase"/>
    <property type="match status" value="1"/>
</dbReference>
<accession>A0A9P1C4Z4</accession>
<keyword evidence="5" id="KW-1185">Reference proteome</keyword>
<evidence type="ECO:0000256" key="1">
    <source>
        <dbReference type="SAM" id="MobiDB-lite"/>
    </source>
</evidence>
<dbReference type="EMBL" id="CAMXCT020000964">
    <property type="protein sequence ID" value="CAL1138545.1"/>
    <property type="molecule type" value="Genomic_DNA"/>
</dbReference>
<sequence>LTMLGRAGSPASFTWPAGESTDSQSTHRALLVRGRVFQGTEVLHWQTVASELWKVPLDLPQLRNYFSRCSGSFWAAYVCVAQGDLCVFAVSDTVGVVPMWLALGEGFILLSPYWPSEQVPLSNLSCNLHLAIGWRQASPRLMHQWSASGGLEASMPDHFFGLHGRKLELEMAEAKRGEEEMTLQLREALIQAVRRCVAGEEHVGLLFSGGLDSGLLAWLFTEELAPCRCSCYTVGFHMEDKKIKN</sequence>
<comment type="caution">
    <text evidence="3">The sequence shown here is derived from an EMBL/GenBank/DDBJ whole genome shotgun (WGS) entry which is preliminary data.</text>
</comment>
<feature type="region of interest" description="Disordered" evidence="1">
    <location>
        <begin position="1"/>
        <end position="21"/>
    </location>
</feature>
<organism evidence="3">
    <name type="scientific">Cladocopium goreaui</name>
    <dbReference type="NCBI Taxonomy" id="2562237"/>
    <lineage>
        <taxon>Eukaryota</taxon>
        <taxon>Sar</taxon>
        <taxon>Alveolata</taxon>
        <taxon>Dinophyceae</taxon>
        <taxon>Suessiales</taxon>
        <taxon>Symbiodiniaceae</taxon>
        <taxon>Cladocopium</taxon>
    </lineage>
</organism>
<evidence type="ECO:0000313" key="4">
    <source>
        <dbReference type="EMBL" id="CAL4772482.1"/>
    </source>
</evidence>
<dbReference type="GO" id="GO:0004066">
    <property type="term" value="F:asparagine synthase (glutamine-hydrolyzing) activity"/>
    <property type="evidence" value="ECO:0007669"/>
    <property type="project" value="InterPro"/>
</dbReference>
<dbReference type="GO" id="GO:0006529">
    <property type="term" value="P:asparagine biosynthetic process"/>
    <property type="evidence" value="ECO:0007669"/>
    <property type="project" value="InterPro"/>
</dbReference>
<evidence type="ECO:0000313" key="5">
    <source>
        <dbReference type="Proteomes" id="UP001152797"/>
    </source>
</evidence>
<dbReference type="Gene3D" id="3.40.50.620">
    <property type="entry name" value="HUPs"/>
    <property type="match status" value="1"/>
</dbReference>
<dbReference type="InterPro" id="IPR001962">
    <property type="entry name" value="Asn_synthase"/>
</dbReference>
<evidence type="ECO:0000313" key="3">
    <source>
        <dbReference type="EMBL" id="CAI3985170.1"/>
    </source>
</evidence>
<name>A0A9P1C4Z4_9DINO</name>
<dbReference type="InterPro" id="IPR014729">
    <property type="entry name" value="Rossmann-like_a/b/a_fold"/>
</dbReference>
<gene>
    <name evidence="3" type="ORF">C1SCF055_LOCUS12646</name>
</gene>
<dbReference type="SUPFAM" id="SSF52402">
    <property type="entry name" value="Adenine nucleotide alpha hydrolases-like"/>
    <property type="match status" value="1"/>
</dbReference>
<evidence type="ECO:0000259" key="2">
    <source>
        <dbReference type="Pfam" id="PF00733"/>
    </source>
</evidence>
<dbReference type="AlphaFoldDB" id="A0A9P1C4Z4"/>
<proteinExistence type="predicted"/>